<dbReference type="EMBL" id="BSXT01003323">
    <property type="protein sequence ID" value="GMF53669.1"/>
    <property type="molecule type" value="Genomic_DNA"/>
</dbReference>
<protein>
    <submittedName>
        <fullName evidence="2">Unnamed protein product</fullName>
    </submittedName>
</protein>
<dbReference type="Pfam" id="PF07714">
    <property type="entry name" value="PK_Tyr_Ser-Thr"/>
    <property type="match status" value="1"/>
</dbReference>
<dbReference type="Gene3D" id="1.10.510.10">
    <property type="entry name" value="Transferase(Phosphotransferase) domain 1"/>
    <property type="match status" value="1"/>
</dbReference>
<dbReference type="Gene3D" id="3.30.200.20">
    <property type="entry name" value="Phosphorylase Kinase, domain 1"/>
    <property type="match status" value="1"/>
</dbReference>
<evidence type="ECO:0000259" key="1">
    <source>
        <dbReference type="PROSITE" id="PS50011"/>
    </source>
</evidence>
<dbReference type="AlphaFoldDB" id="A0A9W7D2G1"/>
<dbReference type="PROSITE" id="PS00108">
    <property type="entry name" value="PROTEIN_KINASE_ST"/>
    <property type="match status" value="1"/>
</dbReference>
<organism evidence="2 3">
    <name type="scientific">Phytophthora fragariaefolia</name>
    <dbReference type="NCBI Taxonomy" id="1490495"/>
    <lineage>
        <taxon>Eukaryota</taxon>
        <taxon>Sar</taxon>
        <taxon>Stramenopiles</taxon>
        <taxon>Oomycota</taxon>
        <taxon>Peronosporomycetes</taxon>
        <taxon>Peronosporales</taxon>
        <taxon>Peronosporaceae</taxon>
        <taxon>Phytophthora</taxon>
    </lineage>
</organism>
<dbReference type="SUPFAM" id="SSF56112">
    <property type="entry name" value="Protein kinase-like (PK-like)"/>
    <property type="match status" value="1"/>
</dbReference>
<accession>A0A9W7D2G1</accession>
<sequence length="411" mass="46466">MKRTHDEIESRLRAVGDVEKLTPEWFIPWYELIVDKGGHLGTGGFGSVCRGRWLDSEVLVKEVLLPGSVQVSIWGDSYDSLLLSPTDEPLTNSEIAYKRAKAQALFRCEADIWFRFSHPHVVRLFGACHIGRPFFVCEYATHGTLDNYLRKHPGELWKKLREAALGVQYLHACGVVHGDLKGNNIVIGSDRRAKVTDFGLSFSSDSEDNSLISGAWHWVAPECLADKDSEQAEARPTIESDVYCLGMCIVEAMRIVEAARSGKPSRGCLPWGVLDNPVVKYHACRGKLPPRPECQDDQWELVRRMCSMNPKKRVKISTVVDELERLAKTTTLTTTPAEQVTDSTYPESVAFARHLLVQWLETKNQNPSLAVLYVSLWDQFEHVHQQILVSVQMQISEQETLLNQERLHVSE</sequence>
<dbReference type="OrthoDB" id="123333at2759"/>
<dbReference type="Proteomes" id="UP001165121">
    <property type="component" value="Unassembled WGS sequence"/>
</dbReference>
<dbReference type="InterPro" id="IPR001245">
    <property type="entry name" value="Ser-Thr/Tyr_kinase_cat_dom"/>
</dbReference>
<comment type="caution">
    <text evidence="2">The sequence shown here is derived from an EMBL/GenBank/DDBJ whole genome shotgun (WGS) entry which is preliminary data.</text>
</comment>
<dbReference type="SMART" id="SM00220">
    <property type="entry name" value="S_TKc"/>
    <property type="match status" value="1"/>
</dbReference>
<reference evidence="2" key="1">
    <citation type="submission" date="2023-04" db="EMBL/GenBank/DDBJ databases">
        <title>Phytophthora fragariaefolia NBRC 109709.</title>
        <authorList>
            <person name="Ichikawa N."/>
            <person name="Sato H."/>
            <person name="Tonouchi N."/>
        </authorList>
    </citation>
    <scope>NUCLEOTIDE SEQUENCE</scope>
    <source>
        <strain evidence="2">NBRC 109709</strain>
    </source>
</reference>
<evidence type="ECO:0000313" key="2">
    <source>
        <dbReference type="EMBL" id="GMF53669.1"/>
    </source>
</evidence>
<name>A0A9W7D2G1_9STRA</name>
<keyword evidence="3" id="KW-1185">Reference proteome</keyword>
<dbReference type="InterPro" id="IPR000719">
    <property type="entry name" value="Prot_kinase_dom"/>
</dbReference>
<dbReference type="PROSITE" id="PS50011">
    <property type="entry name" value="PROTEIN_KINASE_DOM"/>
    <property type="match status" value="1"/>
</dbReference>
<gene>
    <name evidence="2" type="ORF">Pfra01_002223600</name>
</gene>
<dbReference type="GO" id="GO:0005524">
    <property type="term" value="F:ATP binding"/>
    <property type="evidence" value="ECO:0007669"/>
    <property type="project" value="InterPro"/>
</dbReference>
<feature type="domain" description="Protein kinase" evidence="1">
    <location>
        <begin position="34"/>
        <end position="326"/>
    </location>
</feature>
<dbReference type="PANTHER" id="PTHR44329">
    <property type="entry name" value="SERINE/THREONINE-PROTEIN KINASE TNNI3K-RELATED"/>
    <property type="match status" value="1"/>
</dbReference>
<dbReference type="InterPro" id="IPR051681">
    <property type="entry name" value="Ser/Thr_Kinases-Pseudokinases"/>
</dbReference>
<dbReference type="InterPro" id="IPR011009">
    <property type="entry name" value="Kinase-like_dom_sf"/>
</dbReference>
<dbReference type="InterPro" id="IPR008271">
    <property type="entry name" value="Ser/Thr_kinase_AS"/>
</dbReference>
<dbReference type="PANTHER" id="PTHR44329:SF214">
    <property type="entry name" value="PROTEIN KINASE DOMAIN-CONTAINING PROTEIN"/>
    <property type="match status" value="1"/>
</dbReference>
<evidence type="ECO:0000313" key="3">
    <source>
        <dbReference type="Proteomes" id="UP001165121"/>
    </source>
</evidence>
<dbReference type="GO" id="GO:0004674">
    <property type="term" value="F:protein serine/threonine kinase activity"/>
    <property type="evidence" value="ECO:0007669"/>
    <property type="project" value="TreeGrafter"/>
</dbReference>
<proteinExistence type="predicted"/>